<protein>
    <recommendedName>
        <fullName evidence="9">Ascorbate-specific PTS system EIIA component</fullName>
    </recommendedName>
    <alternativeName>
        <fullName evidence="10">Ascorbate-specific phosphotransferase enzyme IIA component</fullName>
    </alternativeName>
</protein>
<dbReference type="AlphaFoldDB" id="A0A419T172"/>
<dbReference type="GO" id="GO:0016301">
    <property type="term" value="F:kinase activity"/>
    <property type="evidence" value="ECO:0007669"/>
    <property type="project" value="UniProtKB-KW"/>
</dbReference>
<dbReference type="CDD" id="cd00211">
    <property type="entry name" value="PTS_IIA_fru"/>
    <property type="match status" value="1"/>
</dbReference>
<keyword evidence="2" id="KW-0813">Transport</keyword>
<reference evidence="12 13" key="1">
    <citation type="submission" date="2016-08" db="EMBL/GenBank/DDBJ databases">
        <title>Novel Firmicutes and Novel Genomes.</title>
        <authorList>
            <person name="Poppleton D.I."/>
            <person name="Gribaldo S."/>
        </authorList>
    </citation>
    <scope>NUCLEOTIDE SEQUENCE [LARGE SCALE GENOMIC DNA]</scope>
    <source>
        <strain evidence="12 13">CTT3</strain>
    </source>
</reference>
<dbReference type="RefSeq" id="WP_120169605.1">
    <property type="nucleotide sequence ID" value="NZ_MCIB01000023.1"/>
</dbReference>
<dbReference type="Pfam" id="PF00359">
    <property type="entry name" value="PTS_EIIA_2"/>
    <property type="match status" value="1"/>
</dbReference>
<dbReference type="PROSITE" id="PS51094">
    <property type="entry name" value="PTS_EIIA_TYPE_2"/>
    <property type="match status" value="1"/>
</dbReference>
<evidence type="ECO:0000256" key="4">
    <source>
        <dbReference type="ARBA" id="ARBA00022553"/>
    </source>
</evidence>
<dbReference type="Gene3D" id="3.40.930.10">
    <property type="entry name" value="Mannitol-specific EII, Chain A"/>
    <property type="match status" value="1"/>
</dbReference>
<dbReference type="PANTHER" id="PTHR36203">
    <property type="entry name" value="ASCORBATE-SPECIFIC PTS SYSTEM EIIA COMPONENT"/>
    <property type="match status" value="1"/>
</dbReference>
<dbReference type="InterPro" id="IPR002178">
    <property type="entry name" value="PTS_EIIA_type-2_dom"/>
</dbReference>
<comment type="subcellular location">
    <subcellularLocation>
        <location evidence="1">Cytoplasm</location>
    </subcellularLocation>
</comment>
<comment type="function">
    <text evidence="8">The phosphoenolpyruvate-dependent sugar phosphotransferase system (sugar PTS), a major carbohydrate active transport system, catalyzes the phosphorylation of incoming sugar substrates concomitantly with their translocation across the cell membrane. The enzyme II UlaABC PTS system is involved in ascorbate transport.</text>
</comment>
<evidence type="ECO:0000256" key="7">
    <source>
        <dbReference type="ARBA" id="ARBA00022777"/>
    </source>
</evidence>
<evidence type="ECO:0000259" key="11">
    <source>
        <dbReference type="PROSITE" id="PS51094"/>
    </source>
</evidence>
<keyword evidence="7" id="KW-0418">Kinase</keyword>
<keyword evidence="13" id="KW-1185">Reference proteome</keyword>
<evidence type="ECO:0000256" key="10">
    <source>
        <dbReference type="ARBA" id="ARBA00042072"/>
    </source>
</evidence>
<dbReference type="SUPFAM" id="SSF55804">
    <property type="entry name" value="Phoshotransferase/anion transport protein"/>
    <property type="match status" value="1"/>
</dbReference>
<dbReference type="GO" id="GO:0005737">
    <property type="term" value="C:cytoplasm"/>
    <property type="evidence" value="ECO:0007669"/>
    <property type="project" value="UniProtKB-SubCell"/>
</dbReference>
<evidence type="ECO:0000256" key="1">
    <source>
        <dbReference type="ARBA" id="ARBA00004496"/>
    </source>
</evidence>
<keyword evidence="6" id="KW-0598">Phosphotransferase system</keyword>
<gene>
    <name evidence="12" type="primary">cmtB</name>
    <name evidence="12" type="ORF">BET03_03560</name>
</gene>
<sequence>MLKKLLNKDTIKLDIVANDWKEAIFKGCEILLDKGYIEKKYIDSIIKNIEENGPYIVITKGVAFPHSKPEDGVNHLAMSLVTLKEPVYFGHEQNDPVRLVITLAAVDSNTHLSALSKFISLLRSSEDIEKIINSKTKEEVIKIIEKF</sequence>
<dbReference type="OrthoDB" id="369398at2"/>
<keyword evidence="5" id="KW-0808">Transferase</keyword>
<dbReference type="InterPro" id="IPR051351">
    <property type="entry name" value="Ascorbate-PTS_EIIA_comp"/>
</dbReference>
<proteinExistence type="predicted"/>
<evidence type="ECO:0000256" key="5">
    <source>
        <dbReference type="ARBA" id="ARBA00022679"/>
    </source>
</evidence>
<keyword evidence="4" id="KW-0597">Phosphoprotein</keyword>
<feature type="domain" description="PTS EIIA type-2" evidence="11">
    <location>
        <begin position="4"/>
        <end position="147"/>
    </location>
</feature>
<dbReference type="EMBL" id="MCIB01000023">
    <property type="protein sequence ID" value="RKD31217.1"/>
    <property type="molecule type" value="Genomic_DNA"/>
</dbReference>
<comment type="caution">
    <text evidence="12">The sequence shown here is derived from an EMBL/GenBank/DDBJ whole genome shotgun (WGS) entry which is preliminary data.</text>
</comment>
<dbReference type="Proteomes" id="UP000284177">
    <property type="component" value="Unassembled WGS sequence"/>
</dbReference>
<keyword evidence="3" id="KW-0963">Cytoplasm</keyword>
<evidence type="ECO:0000256" key="2">
    <source>
        <dbReference type="ARBA" id="ARBA00022448"/>
    </source>
</evidence>
<name>A0A419T172_9FIRM</name>
<evidence type="ECO:0000256" key="9">
    <source>
        <dbReference type="ARBA" id="ARBA00041175"/>
    </source>
</evidence>
<organism evidence="12 13">
    <name type="scientific">Thermohalobacter berrensis</name>
    <dbReference type="NCBI Taxonomy" id="99594"/>
    <lineage>
        <taxon>Bacteria</taxon>
        <taxon>Bacillati</taxon>
        <taxon>Bacillota</taxon>
        <taxon>Tissierellia</taxon>
        <taxon>Tissierellales</taxon>
        <taxon>Thermohalobacteraceae</taxon>
        <taxon>Thermohalobacter</taxon>
    </lineage>
</organism>
<evidence type="ECO:0000256" key="6">
    <source>
        <dbReference type="ARBA" id="ARBA00022683"/>
    </source>
</evidence>
<evidence type="ECO:0000256" key="8">
    <source>
        <dbReference type="ARBA" id="ARBA00037387"/>
    </source>
</evidence>
<dbReference type="InterPro" id="IPR016152">
    <property type="entry name" value="PTrfase/Anion_transptr"/>
</dbReference>
<evidence type="ECO:0000256" key="3">
    <source>
        <dbReference type="ARBA" id="ARBA00022490"/>
    </source>
</evidence>
<evidence type="ECO:0000313" key="13">
    <source>
        <dbReference type="Proteomes" id="UP000284177"/>
    </source>
</evidence>
<dbReference type="PANTHER" id="PTHR36203:SF1">
    <property type="entry name" value="ASCORBATE-SPECIFIC PTS SYSTEM EIIA COMPONENT"/>
    <property type="match status" value="1"/>
</dbReference>
<dbReference type="GO" id="GO:0009401">
    <property type="term" value="P:phosphoenolpyruvate-dependent sugar phosphotransferase system"/>
    <property type="evidence" value="ECO:0007669"/>
    <property type="project" value="UniProtKB-KW"/>
</dbReference>
<accession>A0A419T172</accession>
<evidence type="ECO:0000313" key="12">
    <source>
        <dbReference type="EMBL" id="RKD31217.1"/>
    </source>
</evidence>